<feature type="transmembrane region" description="Helical" evidence="6">
    <location>
        <begin position="43"/>
        <end position="63"/>
    </location>
</feature>
<comment type="similarity">
    <text evidence="5">Belongs to the SAT4 family.</text>
</comment>
<protein>
    <recommendedName>
        <fullName evidence="7">Rhodopsin domain-containing protein</fullName>
    </recommendedName>
</protein>
<dbReference type="AlphaFoldDB" id="A0A8H4R296"/>
<evidence type="ECO:0000256" key="1">
    <source>
        <dbReference type="ARBA" id="ARBA00004141"/>
    </source>
</evidence>
<proteinExistence type="inferred from homology"/>
<dbReference type="Pfam" id="PF20684">
    <property type="entry name" value="Fung_rhodopsin"/>
    <property type="match status" value="1"/>
</dbReference>
<reference evidence="8 9" key="1">
    <citation type="submission" date="2019-12" db="EMBL/GenBank/DDBJ databases">
        <authorList>
            <person name="Floudas D."/>
            <person name="Bentzer J."/>
            <person name="Ahren D."/>
            <person name="Johansson T."/>
            <person name="Persson P."/>
            <person name="Tunlid A."/>
        </authorList>
    </citation>
    <scope>NUCLEOTIDE SEQUENCE [LARGE SCALE GENOMIC DNA]</scope>
    <source>
        <strain evidence="8 9">CBS 102.39</strain>
    </source>
</reference>
<evidence type="ECO:0000313" key="8">
    <source>
        <dbReference type="EMBL" id="KAF4621466.1"/>
    </source>
</evidence>
<dbReference type="PANTHER" id="PTHR33048:SF47">
    <property type="entry name" value="INTEGRAL MEMBRANE PROTEIN-RELATED"/>
    <property type="match status" value="1"/>
</dbReference>
<evidence type="ECO:0000256" key="4">
    <source>
        <dbReference type="ARBA" id="ARBA00023136"/>
    </source>
</evidence>
<evidence type="ECO:0000313" key="9">
    <source>
        <dbReference type="Proteomes" id="UP000521872"/>
    </source>
</evidence>
<evidence type="ECO:0000256" key="2">
    <source>
        <dbReference type="ARBA" id="ARBA00022692"/>
    </source>
</evidence>
<comment type="caution">
    <text evidence="8">The sequence shown here is derived from an EMBL/GenBank/DDBJ whole genome shotgun (WGS) entry which is preliminary data.</text>
</comment>
<feature type="transmembrane region" description="Helical" evidence="6">
    <location>
        <begin position="12"/>
        <end position="31"/>
    </location>
</feature>
<keyword evidence="4 6" id="KW-0472">Membrane</keyword>
<dbReference type="Proteomes" id="UP000521872">
    <property type="component" value="Unassembled WGS sequence"/>
</dbReference>
<keyword evidence="3 6" id="KW-1133">Transmembrane helix</keyword>
<organism evidence="8 9">
    <name type="scientific">Agrocybe pediades</name>
    <dbReference type="NCBI Taxonomy" id="84607"/>
    <lineage>
        <taxon>Eukaryota</taxon>
        <taxon>Fungi</taxon>
        <taxon>Dikarya</taxon>
        <taxon>Basidiomycota</taxon>
        <taxon>Agaricomycotina</taxon>
        <taxon>Agaricomycetes</taxon>
        <taxon>Agaricomycetidae</taxon>
        <taxon>Agaricales</taxon>
        <taxon>Agaricineae</taxon>
        <taxon>Strophariaceae</taxon>
        <taxon>Agrocybe</taxon>
    </lineage>
</organism>
<dbReference type="EMBL" id="JAACJL010000015">
    <property type="protein sequence ID" value="KAF4621466.1"/>
    <property type="molecule type" value="Genomic_DNA"/>
</dbReference>
<gene>
    <name evidence="8" type="ORF">D9613_001226</name>
</gene>
<evidence type="ECO:0000259" key="7">
    <source>
        <dbReference type="Pfam" id="PF20684"/>
    </source>
</evidence>
<sequence>MIPTQPYMPWKVSMTVLHVVSILSTYLRIACRRKDRRLWWDDYAAIPPACINIINVVVLWLRLRYGQQPKQYRILYSYLSSFCFSSIIWWSRISLALAVVRITPVFSRARGVSLWMTGAFIIIWLSLLTTMITRCVTSTDWQKSPSTVLICGPGYWVTVASLSCDVIGDIFLVTIPLYQLWSINLPSEDRLRVRLVFSTSLFTLISAVGLCIFSYGGVAKGPGRLIVWLMVCHIEEAVSLIVCNLLVLVCWLHLHLKPKREDEVEDAYQPHARGEIIDAGGCLDTVDKILNDSHMTGSVSRPSCVCTTMSSSDPNHAVA</sequence>
<name>A0A8H4R296_9AGAR</name>
<dbReference type="GO" id="GO:0016020">
    <property type="term" value="C:membrane"/>
    <property type="evidence" value="ECO:0007669"/>
    <property type="project" value="UniProtKB-SubCell"/>
</dbReference>
<feature type="domain" description="Rhodopsin" evidence="7">
    <location>
        <begin position="27"/>
        <end position="245"/>
    </location>
</feature>
<dbReference type="InterPro" id="IPR052337">
    <property type="entry name" value="SAT4-like"/>
</dbReference>
<accession>A0A8H4R296</accession>
<dbReference type="InterPro" id="IPR049326">
    <property type="entry name" value="Rhodopsin_dom_fungi"/>
</dbReference>
<evidence type="ECO:0000256" key="3">
    <source>
        <dbReference type="ARBA" id="ARBA00022989"/>
    </source>
</evidence>
<comment type="subcellular location">
    <subcellularLocation>
        <location evidence="1">Membrane</location>
        <topology evidence="1">Multi-pass membrane protein</topology>
    </subcellularLocation>
</comment>
<feature type="transmembrane region" description="Helical" evidence="6">
    <location>
        <begin position="75"/>
        <end position="100"/>
    </location>
</feature>
<keyword evidence="9" id="KW-1185">Reference proteome</keyword>
<feature type="transmembrane region" description="Helical" evidence="6">
    <location>
        <begin position="227"/>
        <end position="252"/>
    </location>
</feature>
<dbReference type="PANTHER" id="PTHR33048">
    <property type="entry name" value="PTH11-LIKE INTEGRAL MEMBRANE PROTEIN (AFU_ORTHOLOGUE AFUA_5G11245)"/>
    <property type="match status" value="1"/>
</dbReference>
<evidence type="ECO:0000256" key="6">
    <source>
        <dbReference type="SAM" id="Phobius"/>
    </source>
</evidence>
<keyword evidence="2 6" id="KW-0812">Transmembrane</keyword>
<feature type="transmembrane region" description="Helical" evidence="6">
    <location>
        <begin position="112"/>
        <end position="133"/>
    </location>
</feature>
<evidence type="ECO:0000256" key="5">
    <source>
        <dbReference type="ARBA" id="ARBA00038359"/>
    </source>
</evidence>
<feature type="transmembrane region" description="Helical" evidence="6">
    <location>
        <begin position="193"/>
        <end position="215"/>
    </location>
</feature>